<sequence>MYPDIFLKLCNLIRGKTGLTDTRYISLEEMVASFLLIVGQNARYIYTRDTFKRSKFAKFLQFKINKENMPIK</sequence>
<dbReference type="AlphaFoldDB" id="A0A3P6D8Y4"/>
<evidence type="ECO:0000313" key="2">
    <source>
        <dbReference type="EMBL" id="VDD23620.1"/>
    </source>
</evidence>
<gene>
    <name evidence="2" type="ORF">BOLC2T09581H</name>
</gene>
<dbReference type="InterPro" id="IPR058353">
    <property type="entry name" value="DUF8040"/>
</dbReference>
<evidence type="ECO:0000259" key="1">
    <source>
        <dbReference type="Pfam" id="PF26138"/>
    </source>
</evidence>
<accession>A0A3P6D8Y4</accession>
<name>A0A3P6D8Y4_BRAOL</name>
<feature type="domain" description="DUF8040" evidence="1">
    <location>
        <begin position="1"/>
        <end position="55"/>
    </location>
</feature>
<dbReference type="Pfam" id="PF26138">
    <property type="entry name" value="DUF8040"/>
    <property type="match status" value="1"/>
</dbReference>
<organism evidence="2">
    <name type="scientific">Brassica oleracea</name>
    <name type="common">Wild cabbage</name>
    <dbReference type="NCBI Taxonomy" id="3712"/>
    <lineage>
        <taxon>Eukaryota</taxon>
        <taxon>Viridiplantae</taxon>
        <taxon>Streptophyta</taxon>
        <taxon>Embryophyta</taxon>
        <taxon>Tracheophyta</taxon>
        <taxon>Spermatophyta</taxon>
        <taxon>Magnoliopsida</taxon>
        <taxon>eudicotyledons</taxon>
        <taxon>Gunneridae</taxon>
        <taxon>Pentapetalae</taxon>
        <taxon>rosids</taxon>
        <taxon>malvids</taxon>
        <taxon>Brassicales</taxon>
        <taxon>Brassicaceae</taxon>
        <taxon>Brassiceae</taxon>
        <taxon>Brassica</taxon>
    </lineage>
</organism>
<proteinExistence type="predicted"/>
<reference evidence="2" key="1">
    <citation type="submission" date="2018-11" db="EMBL/GenBank/DDBJ databases">
        <authorList>
            <consortium name="Genoscope - CEA"/>
            <person name="William W."/>
        </authorList>
    </citation>
    <scope>NUCLEOTIDE SEQUENCE</scope>
</reference>
<protein>
    <recommendedName>
        <fullName evidence="1">DUF8040 domain-containing protein</fullName>
    </recommendedName>
</protein>
<dbReference type="EMBL" id="LR031874">
    <property type="protein sequence ID" value="VDD23620.1"/>
    <property type="molecule type" value="Genomic_DNA"/>
</dbReference>